<comment type="caution">
    <text evidence="1">The sequence shown here is derived from an EMBL/GenBank/DDBJ whole genome shotgun (WGS) entry which is preliminary data.</text>
</comment>
<organism evidence="1 2">
    <name type="scientific">Phytophthora palmivora</name>
    <dbReference type="NCBI Taxonomy" id="4796"/>
    <lineage>
        <taxon>Eukaryota</taxon>
        <taxon>Sar</taxon>
        <taxon>Stramenopiles</taxon>
        <taxon>Oomycota</taxon>
        <taxon>Peronosporomycetes</taxon>
        <taxon>Peronosporales</taxon>
        <taxon>Peronosporaceae</taxon>
        <taxon>Phytophthora</taxon>
    </lineage>
</organism>
<sequence>MSSLLQHITLTGYEPNEDREFPRLNNQTIIIWKIRVTVALESKNLLGFVERIDYTGDSDFCFDSDEKLNPALSDIVEYHHLSDPSQIRNPPPLETTAMWTSGKKTPAIHCL</sequence>
<protein>
    <submittedName>
        <fullName evidence="1">Uncharacterized protein</fullName>
    </submittedName>
</protein>
<name>A0A2P4XNH6_9STRA</name>
<reference evidence="1 2" key="1">
    <citation type="journal article" date="2017" name="Genome Biol. Evol.">
        <title>Phytophthora megakarya and P. palmivora, closely related causal agents of cacao black pod rot, underwent increases in genome sizes and gene numbers by different mechanisms.</title>
        <authorList>
            <person name="Ali S.S."/>
            <person name="Shao J."/>
            <person name="Lary D.J."/>
            <person name="Kronmiller B."/>
            <person name="Shen D."/>
            <person name="Strem M.D."/>
            <person name="Amoako-Attah I."/>
            <person name="Akrofi A.Y."/>
            <person name="Begoude B.A."/>
            <person name="Ten Hoopen G.M."/>
            <person name="Coulibaly K."/>
            <person name="Kebe B.I."/>
            <person name="Melnick R.L."/>
            <person name="Guiltinan M.J."/>
            <person name="Tyler B.M."/>
            <person name="Meinhardt L.W."/>
            <person name="Bailey B.A."/>
        </authorList>
    </citation>
    <scope>NUCLEOTIDE SEQUENCE [LARGE SCALE GENOMIC DNA]</scope>
    <source>
        <strain evidence="2">sbr112.9</strain>
    </source>
</reference>
<accession>A0A2P4XNH6</accession>
<evidence type="ECO:0000313" key="1">
    <source>
        <dbReference type="EMBL" id="POM67084.1"/>
    </source>
</evidence>
<dbReference type="EMBL" id="NCKW01009477">
    <property type="protein sequence ID" value="POM67084.1"/>
    <property type="molecule type" value="Genomic_DNA"/>
</dbReference>
<dbReference type="OrthoDB" id="127095at2759"/>
<dbReference type="Proteomes" id="UP000237271">
    <property type="component" value="Unassembled WGS sequence"/>
</dbReference>
<keyword evidence="2" id="KW-1185">Reference proteome</keyword>
<proteinExistence type="predicted"/>
<evidence type="ECO:0000313" key="2">
    <source>
        <dbReference type="Proteomes" id="UP000237271"/>
    </source>
</evidence>
<gene>
    <name evidence="1" type="ORF">PHPALM_16960</name>
</gene>
<dbReference type="AlphaFoldDB" id="A0A2P4XNH6"/>